<feature type="region of interest" description="Disordered" evidence="1">
    <location>
        <begin position="175"/>
        <end position="205"/>
    </location>
</feature>
<gene>
    <name evidence="3" type="ORF">PSNMU_V1.4_AUG-EV-PASAV3_0058260</name>
</gene>
<feature type="compositionally biased region" description="Basic and acidic residues" evidence="1">
    <location>
        <begin position="296"/>
        <end position="316"/>
    </location>
</feature>
<keyword evidence="4" id="KW-1185">Reference proteome</keyword>
<sequence>MYGVIGLQLALGPLFFLVAKLFPFLFKNDKWYSEKNTTTTITAINVYQDLTSGYMVVIATAICQLALLFLYLYALIRSGPPDFSEKSTYGFYGLGSFIQIAMALKRTTASTDPTFTQMFVEYNFWYRVHKMRNDEKKVEFRLEDDDMADRGVRKSVIIRSYRTIRDSMIRYIPRKEKESDGKENKKGRDRSRPSIGSERDRSSGIIKAPDGVKEFVVNAHAVLRDWQTLGSFRIKLRIFLSFLINYCGLTVVLFLLPIQLAHSESAMEFILNSVAAGFIIEMDDYGEGKKIVLRKESPGEEHRPFLEHNATDRTQKDSMSNMKYAGGGSEREESEEVAENGRSEDDDEKNEGVLDYDSVPSTGRQPCSDNINALGEVADENDLETGGGGYESQHRVPEGSEVLNSSGGTVEEIKAIEQMFHQGVEDAMKDVREIYPADLGEAPDRRVSLFSDPESQKLCPTCSRYEACLRARWVGSATAAPAGSSIRSSSGAPGWRAMASAAASACPKRALGIRGAKCGAGPAPGGMFRHRSAECRGGPEAPRERRGWGLGSVERQRRGSLPGGPRRGAGDRPVPRLHKCDGRGRLRTGNLSGVQSATGPLSEKVLGECLFVAHDTAD</sequence>
<feature type="transmembrane region" description="Helical" evidence="2">
    <location>
        <begin position="54"/>
        <end position="76"/>
    </location>
</feature>
<keyword evidence="2" id="KW-1133">Transmembrane helix</keyword>
<reference evidence="3 4" key="1">
    <citation type="submission" date="2019-01" db="EMBL/GenBank/DDBJ databases">
        <authorList>
            <person name="Ferrante I. M."/>
        </authorList>
    </citation>
    <scope>NUCLEOTIDE SEQUENCE [LARGE SCALE GENOMIC DNA]</scope>
    <source>
        <strain evidence="3 4">B856</strain>
    </source>
</reference>
<accession>A0A448ZAF0</accession>
<protein>
    <submittedName>
        <fullName evidence="3">Uncharacterized protein</fullName>
    </submittedName>
</protein>
<evidence type="ECO:0000256" key="2">
    <source>
        <dbReference type="SAM" id="Phobius"/>
    </source>
</evidence>
<feature type="transmembrane region" description="Helical" evidence="2">
    <location>
        <begin position="238"/>
        <end position="258"/>
    </location>
</feature>
<keyword evidence="2" id="KW-0472">Membrane</keyword>
<feature type="transmembrane region" description="Helical" evidence="2">
    <location>
        <begin position="88"/>
        <end position="104"/>
    </location>
</feature>
<proteinExistence type="predicted"/>
<dbReference type="EMBL" id="CAACVS010000197">
    <property type="protein sequence ID" value="VEU38990.1"/>
    <property type="molecule type" value="Genomic_DNA"/>
</dbReference>
<feature type="compositionally biased region" description="Acidic residues" evidence="1">
    <location>
        <begin position="332"/>
        <end position="349"/>
    </location>
</feature>
<dbReference type="Proteomes" id="UP000291116">
    <property type="component" value="Unassembled WGS sequence"/>
</dbReference>
<feature type="transmembrane region" description="Helical" evidence="2">
    <location>
        <begin position="6"/>
        <end position="26"/>
    </location>
</feature>
<name>A0A448ZAF0_9STRA</name>
<dbReference type="AlphaFoldDB" id="A0A448ZAF0"/>
<evidence type="ECO:0000313" key="4">
    <source>
        <dbReference type="Proteomes" id="UP000291116"/>
    </source>
</evidence>
<feature type="compositionally biased region" description="Basic and acidic residues" evidence="1">
    <location>
        <begin position="568"/>
        <end position="584"/>
    </location>
</feature>
<feature type="compositionally biased region" description="Polar residues" evidence="1">
    <location>
        <begin position="589"/>
        <end position="598"/>
    </location>
</feature>
<feature type="region of interest" description="Disordered" evidence="1">
    <location>
        <begin position="296"/>
        <end position="406"/>
    </location>
</feature>
<keyword evidence="2" id="KW-0812">Transmembrane</keyword>
<feature type="compositionally biased region" description="Polar residues" evidence="1">
    <location>
        <begin position="359"/>
        <end position="371"/>
    </location>
</feature>
<evidence type="ECO:0000313" key="3">
    <source>
        <dbReference type="EMBL" id="VEU38990.1"/>
    </source>
</evidence>
<feature type="region of interest" description="Disordered" evidence="1">
    <location>
        <begin position="534"/>
        <end position="598"/>
    </location>
</feature>
<evidence type="ECO:0000256" key="1">
    <source>
        <dbReference type="SAM" id="MobiDB-lite"/>
    </source>
</evidence>
<feature type="compositionally biased region" description="Basic and acidic residues" evidence="1">
    <location>
        <begin position="175"/>
        <end position="202"/>
    </location>
</feature>
<organism evidence="3 4">
    <name type="scientific">Pseudo-nitzschia multistriata</name>
    <dbReference type="NCBI Taxonomy" id="183589"/>
    <lineage>
        <taxon>Eukaryota</taxon>
        <taxon>Sar</taxon>
        <taxon>Stramenopiles</taxon>
        <taxon>Ochrophyta</taxon>
        <taxon>Bacillariophyta</taxon>
        <taxon>Bacillariophyceae</taxon>
        <taxon>Bacillariophycidae</taxon>
        <taxon>Bacillariales</taxon>
        <taxon>Bacillariaceae</taxon>
        <taxon>Pseudo-nitzschia</taxon>
    </lineage>
</organism>